<gene>
    <name evidence="2" type="ORF">SCARUB_03151</name>
</gene>
<name>A0A1E3X7V6_9BACT</name>
<dbReference type="Pfam" id="PF01398">
    <property type="entry name" value="JAB"/>
    <property type="match status" value="1"/>
</dbReference>
<protein>
    <submittedName>
        <fullName evidence="2">Mov34/MPN/PAD-1 family protein</fullName>
    </submittedName>
</protein>
<feature type="domain" description="JAB1/MPN/MOV34 metalloenzyme" evidence="1">
    <location>
        <begin position="3"/>
        <end position="88"/>
    </location>
</feature>
<dbReference type="InterPro" id="IPR000555">
    <property type="entry name" value="JAMM/MPN+_dom"/>
</dbReference>
<reference evidence="2 3" key="1">
    <citation type="submission" date="2016-07" db="EMBL/GenBank/DDBJ databases">
        <title>Draft genome of Scalindua rubra, obtained from a brine-seawater interface in the Red Sea, sheds light on salt adaptation in anammox bacteria.</title>
        <authorList>
            <person name="Speth D.R."/>
            <person name="Lagkouvardos I."/>
            <person name="Wang Y."/>
            <person name="Qian P.-Y."/>
            <person name="Dutilh B.E."/>
            <person name="Jetten M.S."/>
        </authorList>
    </citation>
    <scope>NUCLEOTIDE SEQUENCE [LARGE SCALE GENOMIC DNA]</scope>
    <source>
        <strain evidence="2">BSI-1</strain>
    </source>
</reference>
<dbReference type="GO" id="GO:0008237">
    <property type="term" value="F:metallopeptidase activity"/>
    <property type="evidence" value="ECO:0007669"/>
    <property type="project" value="InterPro"/>
</dbReference>
<evidence type="ECO:0000313" key="3">
    <source>
        <dbReference type="Proteomes" id="UP000094056"/>
    </source>
</evidence>
<proteinExistence type="predicted"/>
<accession>A0A1E3X7V6</accession>
<comment type="caution">
    <text evidence="2">The sequence shown here is derived from an EMBL/GenBank/DDBJ whole genome shotgun (WGS) entry which is preliminary data.</text>
</comment>
<dbReference type="AlphaFoldDB" id="A0A1E3X7V6"/>
<organism evidence="2 3">
    <name type="scientific">Candidatus Scalindua rubra</name>
    <dbReference type="NCBI Taxonomy" id="1872076"/>
    <lineage>
        <taxon>Bacteria</taxon>
        <taxon>Pseudomonadati</taxon>
        <taxon>Planctomycetota</taxon>
        <taxon>Candidatus Brocadiia</taxon>
        <taxon>Candidatus Brocadiales</taxon>
        <taxon>Candidatus Scalinduaceae</taxon>
        <taxon>Candidatus Scalindua</taxon>
    </lineage>
</organism>
<dbReference type="Gene3D" id="3.40.140.10">
    <property type="entry name" value="Cytidine Deaminase, domain 2"/>
    <property type="match status" value="1"/>
</dbReference>
<evidence type="ECO:0000259" key="1">
    <source>
        <dbReference type="Pfam" id="PF01398"/>
    </source>
</evidence>
<sequence>MEVFLEEKAFTNIIMSAAEVFKHECYGCLLGYKLDSSIIVETAIPFQTAERSFSAAELKRKQRAVIEKVLKTFPKLKAVGEYHSHPQRGDIKGSVTLSDSDIENIKMEDLEIVIAINDKQRSRQWKYNEDMTLSGSFSDYYFRMAAYYYNGYTNHEPLRTMLWCPSATGLRYKKGK</sequence>
<dbReference type="EMBL" id="MAYW01000098">
    <property type="protein sequence ID" value="ODS31715.1"/>
    <property type="molecule type" value="Genomic_DNA"/>
</dbReference>
<dbReference type="SUPFAM" id="SSF102712">
    <property type="entry name" value="JAB1/MPN domain"/>
    <property type="match status" value="1"/>
</dbReference>
<evidence type="ECO:0000313" key="2">
    <source>
        <dbReference type="EMBL" id="ODS31715.1"/>
    </source>
</evidence>
<dbReference type="Proteomes" id="UP000094056">
    <property type="component" value="Unassembled WGS sequence"/>
</dbReference>